<proteinExistence type="predicted"/>
<keyword evidence="2" id="KW-1185">Reference proteome</keyword>
<dbReference type="RefSeq" id="WP_132424070.1">
    <property type="nucleotide sequence ID" value="NZ_SMFZ01000001.1"/>
</dbReference>
<dbReference type="OrthoDB" id="3637666at2"/>
<evidence type="ECO:0000313" key="2">
    <source>
        <dbReference type="Proteomes" id="UP000295560"/>
    </source>
</evidence>
<name>A0A4R1I285_PSEEN</name>
<protein>
    <submittedName>
        <fullName evidence="1">Uncharacterized protein</fullName>
    </submittedName>
</protein>
<sequence>MSAGQGQEATEYDIVSLTSVIDSRAHMVTDVELSSPHAMRMGRYEALCGHLIAPAPLIEPDGARCPRCDELDRALRPARQRVRRNRGLGRLRT</sequence>
<organism evidence="1 2">
    <name type="scientific">Pseudonocardia endophytica</name>
    <dbReference type="NCBI Taxonomy" id="401976"/>
    <lineage>
        <taxon>Bacteria</taxon>
        <taxon>Bacillati</taxon>
        <taxon>Actinomycetota</taxon>
        <taxon>Actinomycetes</taxon>
        <taxon>Pseudonocardiales</taxon>
        <taxon>Pseudonocardiaceae</taxon>
        <taxon>Pseudonocardia</taxon>
    </lineage>
</organism>
<comment type="caution">
    <text evidence="1">The sequence shown here is derived from an EMBL/GenBank/DDBJ whole genome shotgun (WGS) entry which is preliminary data.</text>
</comment>
<accession>A0A4R1I285</accession>
<dbReference type="Proteomes" id="UP000295560">
    <property type="component" value="Unassembled WGS sequence"/>
</dbReference>
<gene>
    <name evidence="1" type="ORF">EV378_2437</name>
</gene>
<dbReference type="AlphaFoldDB" id="A0A4R1I285"/>
<evidence type="ECO:0000313" key="1">
    <source>
        <dbReference type="EMBL" id="TCK26599.1"/>
    </source>
</evidence>
<reference evidence="1 2" key="1">
    <citation type="submission" date="2019-03" db="EMBL/GenBank/DDBJ databases">
        <title>Sequencing the genomes of 1000 actinobacteria strains.</title>
        <authorList>
            <person name="Klenk H.-P."/>
        </authorList>
    </citation>
    <scope>NUCLEOTIDE SEQUENCE [LARGE SCALE GENOMIC DNA]</scope>
    <source>
        <strain evidence="1 2">DSM 44969</strain>
    </source>
</reference>
<dbReference type="EMBL" id="SMFZ01000001">
    <property type="protein sequence ID" value="TCK26599.1"/>
    <property type="molecule type" value="Genomic_DNA"/>
</dbReference>